<dbReference type="Pfam" id="PF00620">
    <property type="entry name" value="RhoGAP"/>
    <property type="match status" value="1"/>
</dbReference>
<keyword evidence="2" id="KW-1185">Reference proteome</keyword>
<name>A0A183MGW5_9TREM</name>
<reference evidence="1 2" key="1">
    <citation type="submission" date="2018-11" db="EMBL/GenBank/DDBJ databases">
        <authorList>
            <consortium name="Pathogen Informatics"/>
        </authorList>
    </citation>
    <scope>NUCLEOTIDE SEQUENCE [LARGE SCALE GENOMIC DNA]</scope>
    <source>
        <strain evidence="1 2">Zambia</strain>
    </source>
</reference>
<gene>
    <name evidence="1" type="ORF">SMRZ_LOCUS15290</name>
</gene>
<dbReference type="InterPro" id="IPR008936">
    <property type="entry name" value="Rho_GTPase_activation_prot"/>
</dbReference>
<protein>
    <submittedName>
        <fullName evidence="1">Uncharacterized protein</fullName>
    </submittedName>
</protein>
<dbReference type="AlphaFoldDB" id="A0A183MGW5"/>
<dbReference type="PROSITE" id="PS50238">
    <property type="entry name" value="RHOGAP"/>
    <property type="match status" value="1"/>
</dbReference>
<dbReference type="PROSITE" id="PS51016">
    <property type="entry name" value="MYTH4"/>
    <property type="match status" value="1"/>
</dbReference>
<accession>A0A183MGW5</accession>
<dbReference type="Gene3D" id="1.10.555.10">
    <property type="entry name" value="Rho GTPase activation protein"/>
    <property type="match status" value="2"/>
</dbReference>
<dbReference type="SMART" id="SM00139">
    <property type="entry name" value="MyTH4"/>
    <property type="match status" value="1"/>
</dbReference>
<organism evidence="1 2">
    <name type="scientific">Schistosoma margrebowiei</name>
    <dbReference type="NCBI Taxonomy" id="48269"/>
    <lineage>
        <taxon>Eukaryota</taxon>
        <taxon>Metazoa</taxon>
        <taxon>Spiralia</taxon>
        <taxon>Lophotrochozoa</taxon>
        <taxon>Platyhelminthes</taxon>
        <taxon>Trematoda</taxon>
        <taxon>Digenea</taxon>
        <taxon>Strigeidida</taxon>
        <taxon>Schistosomatoidea</taxon>
        <taxon>Schistosomatidae</taxon>
        <taxon>Schistosoma</taxon>
    </lineage>
</organism>
<dbReference type="SUPFAM" id="SSF48350">
    <property type="entry name" value="GTPase activation domain, GAP"/>
    <property type="match status" value="1"/>
</dbReference>
<dbReference type="STRING" id="48269.A0A183MGW5"/>
<evidence type="ECO:0000313" key="2">
    <source>
        <dbReference type="Proteomes" id="UP000277204"/>
    </source>
</evidence>
<dbReference type="PANTHER" id="PTHR45876:SF8">
    <property type="entry name" value="FI04035P"/>
    <property type="match status" value="1"/>
</dbReference>
<dbReference type="InterPro" id="IPR000198">
    <property type="entry name" value="RhoGAP_dom"/>
</dbReference>
<dbReference type="Pfam" id="PF00784">
    <property type="entry name" value="MyTH4"/>
    <property type="match status" value="1"/>
</dbReference>
<dbReference type="GO" id="GO:0005096">
    <property type="term" value="F:GTPase activator activity"/>
    <property type="evidence" value="ECO:0007669"/>
    <property type="project" value="TreeGrafter"/>
</dbReference>
<dbReference type="PANTHER" id="PTHR45876">
    <property type="entry name" value="FI04035P"/>
    <property type="match status" value="1"/>
</dbReference>
<dbReference type="InterPro" id="IPR038185">
    <property type="entry name" value="MyTH4_dom_sf"/>
</dbReference>
<sequence>MIFVSYCITVIQSFMGDRKARLSLPDYGSIIIHRALSSANLRDELYAQLCKQTTSNPDVKSLTNGWALLCVCLYYFPPNSKFRDHLYAYLQSRADASVILNSNAISTTALTTTPTNFNQNDIVEFNNHTVSTESSLKTATAIASAHFARVAPRWFVRSLNVGVRKASVSPSIEEICHVKDFLLKPCIFGSSLDEMMQIQAYRFPHLRLPWIQIFLTEEILRLNGARTEGIFRLSPDMDLLIEVRCQLEKLFEIFRVVQLCDSEQQQSDNNYANDPDLSSRFLVHRPPPSGWSTSARVIEAENSPNSFGVTDSTKCKHNSLLLSSTLDWNCLTGEFSWPILPEPLSLPPAEYVLLTPTAYWPRTLSSIIKRSCSMSSSTSLTSTTTSNNSNSGNLESHLAAGLLKLWLRELSQPLIPVELQPICLKAACEAEVYELQDKDSITGNNLSSDLNPIQKCCRLVRCLNPLPRRSLLYLILLLQHLSKPVHSNQSLMDARNLSTVIAPNVMRSSTSKDPRELLQNVKPQTLFIRLLITYLDIEVELKYLREEEEEARNVSGEDGELKEKTISDTNIDGTDTGVKPIQFNNENNNIVSCNHDKLSLSSNGYVYLTSPVRVRLGPDNGFIPI</sequence>
<dbReference type="GO" id="GO:0005856">
    <property type="term" value="C:cytoskeleton"/>
    <property type="evidence" value="ECO:0007669"/>
    <property type="project" value="InterPro"/>
</dbReference>
<dbReference type="GO" id="GO:0005737">
    <property type="term" value="C:cytoplasm"/>
    <property type="evidence" value="ECO:0007669"/>
    <property type="project" value="TreeGrafter"/>
</dbReference>
<proteinExistence type="predicted"/>
<dbReference type="Gene3D" id="1.25.40.530">
    <property type="entry name" value="MyTH4 domain"/>
    <property type="match status" value="1"/>
</dbReference>
<dbReference type="SMART" id="SM00324">
    <property type="entry name" value="RhoGAP"/>
    <property type="match status" value="1"/>
</dbReference>
<dbReference type="Proteomes" id="UP000277204">
    <property type="component" value="Unassembled WGS sequence"/>
</dbReference>
<dbReference type="GO" id="GO:0007165">
    <property type="term" value="P:signal transduction"/>
    <property type="evidence" value="ECO:0007669"/>
    <property type="project" value="InterPro"/>
</dbReference>
<dbReference type="InterPro" id="IPR000857">
    <property type="entry name" value="MyTH4_dom"/>
</dbReference>
<evidence type="ECO:0000313" key="1">
    <source>
        <dbReference type="EMBL" id="VDP17899.1"/>
    </source>
</evidence>
<dbReference type="EMBL" id="UZAI01016908">
    <property type="protein sequence ID" value="VDP17899.1"/>
    <property type="molecule type" value="Genomic_DNA"/>
</dbReference>